<dbReference type="VEuPathDB" id="FungiDB:PHYBLDRAFT_165652"/>
<keyword evidence="3" id="KW-1185">Reference proteome</keyword>
<feature type="region of interest" description="Disordered" evidence="1">
    <location>
        <begin position="38"/>
        <end position="69"/>
    </location>
</feature>
<feature type="region of interest" description="Disordered" evidence="1">
    <location>
        <begin position="271"/>
        <end position="348"/>
    </location>
</feature>
<feature type="compositionally biased region" description="Low complexity" evidence="1">
    <location>
        <begin position="369"/>
        <end position="385"/>
    </location>
</feature>
<dbReference type="InParanoid" id="A0A167P3A9"/>
<dbReference type="EMBL" id="KV440975">
    <property type="protein sequence ID" value="OAD77161.1"/>
    <property type="molecule type" value="Genomic_DNA"/>
</dbReference>
<organism evidence="2 3">
    <name type="scientific">Phycomyces blakesleeanus (strain ATCC 8743b / DSM 1359 / FGSC 10004 / NBRC 33097 / NRRL 1555)</name>
    <dbReference type="NCBI Taxonomy" id="763407"/>
    <lineage>
        <taxon>Eukaryota</taxon>
        <taxon>Fungi</taxon>
        <taxon>Fungi incertae sedis</taxon>
        <taxon>Mucoromycota</taxon>
        <taxon>Mucoromycotina</taxon>
        <taxon>Mucoromycetes</taxon>
        <taxon>Mucorales</taxon>
        <taxon>Phycomycetaceae</taxon>
        <taxon>Phycomyces</taxon>
    </lineage>
</organism>
<evidence type="ECO:0000313" key="3">
    <source>
        <dbReference type="Proteomes" id="UP000077315"/>
    </source>
</evidence>
<dbReference type="GeneID" id="28996179"/>
<dbReference type="OrthoDB" id="2290810at2759"/>
<dbReference type="Proteomes" id="UP000077315">
    <property type="component" value="Unassembled WGS sequence"/>
</dbReference>
<feature type="region of interest" description="Disordered" evidence="1">
    <location>
        <begin position="364"/>
        <end position="410"/>
    </location>
</feature>
<protein>
    <submittedName>
        <fullName evidence="2">Uncharacterized protein</fullName>
    </submittedName>
</protein>
<sequence>MSLPSAIRLPDDDNNEPPRRHLGFSGCFSCLPSFNSPIRLPDDDPKPSNIANYSPIIPPQQDQPDHAFHRLSAEPNRYLSRNPFGAQEQEPPSVKCLTVQDSTPNVVEAEEVFGEQELMDVPISTNRHAYDNEPDWTEMDQDLFNSEPSSPLAAPAAQLQFSDKGSARELSAVVPLPGVMFEQVDLSTSRQNAQIEALVDETPAKEAAPPLPLTEASLPISVPLKKQDEPLETHRSTVSSVAHSILGDKLEDLTEKLAYIRKNIIMKVEDDEDWDEPQDSPAISHSSPLGYPVTPSMSIQKNTQPRRPSYDPLTSFFSKSPDTTTSRSIDPEPSVPRPRLHRRSSSLLDEVGPTIARFMHQIGGEEGHSFSPSSFFAALAGPSPSEDTDREGDESKQAHGRPHMKSRPSDMAAHYPTLEEESGAEDDFEDLFDFSKVIEMGKNVRTFTDDVVDSGMRIINDVTSRIKHPEQHSDSQEDHNAWMLENESFI</sequence>
<feature type="region of interest" description="Disordered" evidence="1">
    <location>
        <begin position="1"/>
        <end position="20"/>
    </location>
</feature>
<name>A0A167P3A9_PHYB8</name>
<dbReference type="AlphaFoldDB" id="A0A167P3A9"/>
<proteinExistence type="predicted"/>
<reference evidence="3" key="1">
    <citation type="submission" date="2015-06" db="EMBL/GenBank/DDBJ databases">
        <title>Expansion of signal transduction pathways in fungi by whole-genome duplication.</title>
        <authorList>
            <consortium name="DOE Joint Genome Institute"/>
            <person name="Corrochano L.M."/>
            <person name="Kuo A."/>
            <person name="Marcet-Houben M."/>
            <person name="Polaino S."/>
            <person name="Salamov A."/>
            <person name="Villalobos J.M."/>
            <person name="Alvarez M.I."/>
            <person name="Avalos J."/>
            <person name="Benito E.P."/>
            <person name="Benoit I."/>
            <person name="Burger G."/>
            <person name="Camino L.P."/>
            <person name="Canovas D."/>
            <person name="Cerda-Olmedo E."/>
            <person name="Cheng J.-F."/>
            <person name="Dominguez A."/>
            <person name="Elias M."/>
            <person name="Eslava A.P."/>
            <person name="Glaser F."/>
            <person name="Grimwood J."/>
            <person name="Gutierrez G."/>
            <person name="Heitman J."/>
            <person name="Henrissat B."/>
            <person name="Iturriaga E.A."/>
            <person name="Lang B.F."/>
            <person name="Lavin J.L."/>
            <person name="Lee S."/>
            <person name="Li W."/>
            <person name="Lindquist E."/>
            <person name="Lopez-Garcia S."/>
            <person name="Luque E.M."/>
            <person name="Marcos A.T."/>
            <person name="Martin J."/>
            <person name="McCluskey K."/>
            <person name="Medina H.R."/>
            <person name="Miralles-Duran A."/>
            <person name="Miyazaki A."/>
            <person name="Munoz-Torres E."/>
            <person name="Oguiza J.A."/>
            <person name="Ohm R."/>
            <person name="Olmedo M."/>
            <person name="Orejas M."/>
            <person name="Ortiz-Castellanos L."/>
            <person name="Pisabarro A.G."/>
            <person name="Rodriguez-Romero J."/>
            <person name="Ruiz-Herrera J."/>
            <person name="Ruiz-Vazquez R."/>
            <person name="Sanz C."/>
            <person name="Schackwitz W."/>
            <person name="Schmutz J."/>
            <person name="Shahriari M."/>
            <person name="Shelest E."/>
            <person name="Silva-Franco F."/>
            <person name="Soanes D."/>
            <person name="Syed K."/>
            <person name="Tagua V.G."/>
            <person name="Talbot N.J."/>
            <person name="Thon M."/>
            <person name="De vries R.P."/>
            <person name="Wiebenga A."/>
            <person name="Yadav J.S."/>
            <person name="Braun E.L."/>
            <person name="Baker S."/>
            <person name="Garre V."/>
            <person name="Horwitz B."/>
            <person name="Torres-Martinez S."/>
            <person name="Idnurm A."/>
            <person name="Herrera-Estrella A."/>
            <person name="Gabaldon T."/>
            <person name="Grigoriev I.V."/>
        </authorList>
    </citation>
    <scope>NUCLEOTIDE SEQUENCE [LARGE SCALE GENOMIC DNA]</scope>
    <source>
        <strain evidence="3">NRRL 1555(-)</strain>
    </source>
</reference>
<dbReference type="RefSeq" id="XP_018295201.1">
    <property type="nucleotide sequence ID" value="XM_018435273.1"/>
</dbReference>
<evidence type="ECO:0000256" key="1">
    <source>
        <dbReference type="SAM" id="MobiDB-lite"/>
    </source>
</evidence>
<dbReference type="STRING" id="763407.A0A167P3A9"/>
<evidence type="ECO:0000313" key="2">
    <source>
        <dbReference type="EMBL" id="OAD77161.1"/>
    </source>
</evidence>
<gene>
    <name evidence="2" type="ORF">PHYBLDRAFT_165652</name>
</gene>
<feature type="compositionally biased region" description="Polar residues" evidence="1">
    <location>
        <begin position="295"/>
        <end position="306"/>
    </location>
</feature>
<accession>A0A167P3A9</accession>
<feature type="compositionally biased region" description="Polar residues" evidence="1">
    <location>
        <begin position="315"/>
        <end position="328"/>
    </location>
</feature>